<evidence type="ECO:0000259" key="12">
    <source>
        <dbReference type="Pfam" id="PF02434"/>
    </source>
</evidence>
<comment type="pathway">
    <text evidence="2">Protein modification; protein glycosylation.</text>
</comment>
<organism evidence="13 14">
    <name type="scientific">Brachionus calyciflorus</name>
    <dbReference type="NCBI Taxonomy" id="104777"/>
    <lineage>
        <taxon>Eukaryota</taxon>
        <taxon>Metazoa</taxon>
        <taxon>Spiralia</taxon>
        <taxon>Gnathifera</taxon>
        <taxon>Rotifera</taxon>
        <taxon>Eurotatoria</taxon>
        <taxon>Monogononta</taxon>
        <taxon>Pseudotrocha</taxon>
        <taxon>Ploima</taxon>
        <taxon>Brachionidae</taxon>
        <taxon>Brachionus</taxon>
    </lineage>
</organism>
<feature type="domain" description="Fringe-like glycosyltransferase" evidence="12">
    <location>
        <begin position="115"/>
        <end position="245"/>
    </location>
</feature>
<accession>A0A814BI56</accession>
<sequence>MSFTLPNRYKSNSIKLLLILSIFLLISVVIYAKKKLKEKQYVYQPIIMKNEKASNLNNDDKSSPTIFCLIKTHPGNLKTIKPFVSYRIWARKCDNYRFTTLLPEHLRGPNYTNSETIEAYDKFYMIQPKGLKKEHHDTLTIKMYNSMIYVYEKFPKYDWYYITDDDAYLNVKNLKEFLRDKSWNESITYGYNFKVHIKDGFHGGGPGFVISYAALETIVKAMQINIKNCPDTGVDDLDINHCIRNYNGKIGKSIDEKGRERFLGFSVDVHFSGNYPDWTESYAQNPPRGGLDCCSDQLIAAHQRNAKDIFRIDFAMEMNQRISLMYKKYFNIDKKVTFKNIIKSFVLLGDLDLDTNEFKDLIKF</sequence>
<evidence type="ECO:0000256" key="11">
    <source>
        <dbReference type="ARBA" id="ARBA00023136"/>
    </source>
</evidence>
<keyword evidence="6" id="KW-0808">Transferase</keyword>
<comment type="subcellular location">
    <subcellularLocation>
        <location evidence="1">Membrane</location>
        <topology evidence="1">Single-pass type II membrane protein</topology>
    </subcellularLocation>
</comment>
<gene>
    <name evidence="13" type="ORF">OXX778_LOCUS12785</name>
</gene>
<keyword evidence="5" id="KW-0328">Glycosyltransferase</keyword>
<keyword evidence="14" id="KW-1185">Reference proteome</keyword>
<evidence type="ECO:0000256" key="4">
    <source>
        <dbReference type="ARBA" id="ARBA00012557"/>
    </source>
</evidence>
<evidence type="ECO:0000256" key="7">
    <source>
        <dbReference type="ARBA" id="ARBA00022692"/>
    </source>
</evidence>
<evidence type="ECO:0000256" key="9">
    <source>
        <dbReference type="ARBA" id="ARBA00022968"/>
    </source>
</evidence>
<dbReference type="EMBL" id="CAJNOC010002360">
    <property type="protein sequence ID" value="CAF0928685.1"/>
    <property type="molecule type" value="Genomic_DNA"/>
</dbReference>
<keyword evidence="9" id="KW-0735">Signal-anchor</keyword>
<evidence type="ECO:0000313" key="13">
    <source>
        <dbReference type="EMBL" id="CAF0928685.1"/>
    </source>
</evidence>
<dbReference type="OrthoDB" id="414175at2759"/>
<proteinExistence type="inferred from homology"/>
<evidence type="ECO:0000256" key="6">
    <source>
        <dbReference type="ARBA" id="ARBA00022679"/>
    </source>
</evidence>
<keyword evidence="8" id="KW-0547">Nucleotide-binding</keyword>
<evidence type="ECO:0000313" key="14">
    <source>
        <dbReference type="Proteomes" id="UP000663879"/>
    </source>
</evidence>
<evidence type="ECO:0000256" key="5">
    <source>
        <dbReference type="ARBA" id="ARBA00022676"/>
    </source>
</evidence>
<dbReference type="Proteomes" id="UP000663879">
    <property type="component" value="Unassembled WGS sequence"/>
</dbReference>
<protein>
    <recommendedName>
        <fullName evidence="4">N-acetylgalactosaminide beta-1,3-galactosyltransferase</fullName>
        <ecNumber evidence="4">2.4.1.122</ecNumber>
    </recommendedName>
</protein>
<comment type="similarity">
    <text evidence="3">Belongs to the glycosyltransferase 31 family. Beta3-Gal-T subfamily.</text>
</comment>
<dbReference type="GO" id="GO:0016263">
    <property type="term" value="F:glycoprotein-N-acetylgalactosamine 3-beta-galactosyltransferase activity"/>
    <property type="evidence" value="ECO:0007669"/>
    <property type="project" value="UniProtKB-EC"/>
</dbReference>
<evidence type="ECO:0000256" key="1">
    <source>
        <dbReference type="ARBA" id="ARBA00004606"/>
    </source>
</evidence>
<evidence type="ECO:0000256" key="3">
    <source>
        <dbReference type="ARBA" id="ARBA00006462"/>
    </source>
</evidence>
<keyword evidence="11" id="KW-0472">Membrane</keyword>
<dbReference type="Pfam" id="PF02434">
    <property type="entry name" value="Fringe"/>
    <property type="match status" value="1"/>
</dbReference>
<keyword evidence="7" id="KW-0812">Transmembrane</keyword>
<evidence type="ECO:0000256" key="2">
    <source>
        <dbReference type="ARBA" id="ARBA00004922"/>
    </source>
</evidence>
<evidence type="ECO:0000256" key="10">
    <source>
        <dbReference type="ARBA" id="ARBA00022989"/>
    </source>
</evidence>
<dbReference type="InterPro" id="IPR003378">
    <property type="entry name" value="Fringe-like_glycosylTrfase"/>
</dbReference>
<dbReference type="AlphaFoldDB" id="A0A814BI56"/>
<dbReference type="GO" id="GO:0016020">
    <property type="term" value="C:membrane"/>
    <property type="evidence" value="ECO:0007669"/>
    <property type="project" value="UniProtKB-SubCell"/>
</dbReference>
<name>A0A814BI56_9BILA</name>
<dbReference type="PANTHER" id="PTHR23033:SF14">
    <property type="entry name" value="GLYCOPROTEIN-N-ACETYLGALACTOSAMINE 3-BETA-GALACTOSYLTRANSFERASE 1-RELATED"/>
    <property type="match status" value="1"/>
</dbReference>
<dbReference type="InterPro" id="IPR026050">
    <property type="entry name" value="C1GALT1/C1GALT1_chp1"/>
</dbReference>
<dbReference type="PANTHER" id="PTHR23033">
    <property type="entry name" value="BETA1,3-GALACTOSYLTRANSFERASE"/>
    <property type="match status" value="1"/>
</dbReference>
<dbReference type="Gene3D" id="3.90.550.50">
    <property type="match status" value="1"/>
</dbReference>
<keyword evidence="10" id="KW-1133">Transmembrane helix</keyword>
<reference evidence="13" key="1">
    <citation type="submission" date="2021-02" db="EMBL/GenBank/DDBJ databases">
        <authorList>
            <person name="Nowell W R."/>
        </authorList>
    </citation>
    <scope>NUCLEOTIDE SEQUENCE</scope>
    <source>
        <strain evidence="13">Ploen Becks lab</strain>
    </source>
</reference>
<comment type="caution">
    <text evidence="13">The sequence shown here is derived from an EMBL/GenBank/DDBJ whole genome shotgun (WGS) entry which is preliminary data.</text>
</comment>
<dbReference type="GO" id="GO:0000166">
    <property type="term" value="F:nucleotide binding"/>
    <property type="evidence" value="ECO:0007669"/>
    <property type="project" value="UniProtKB-KW"/>
</dbReference>
<dbReference type="EC" id="2.4.1.122" evidence="4"/>
<evidence type="ECO:0000256" key="8">
    <source>
        <dbReference type="ARBA" id="ARBA00022741"/>
    </source>
</evidence>